<evidence type="ECO:0000313" key="11">
    <source>
        <dbReference type="Proteomes" id="UP000717585"/>
    </source>
</evidence>
<evidence type="ECO:0000313" key="10">
    <source>
        <dbReference type="EMBL" id="KAG9394099.1"/>
    </source>
</evidence>
<dbReference type="GO" id="GO:0006906">
    <property type="term" value="P:vesicle fusion"/>
    <property type="evidence" value="ECO:0007669"/>
    <property type="project" value="TreeGrafter"/>
</dbReference>
<keyword evidence="3" id="KW-0813">Transport</keyword>
<keyword evidence="8 9" id="KW-0472">Membrane</keyword>
<dbReference type="AlphaFoldDB" id="A0A8J6B4F3"/>
<evidence type="ECO:0000256" key="3">
    <source>
        <dbReference type="ARBA" id="ARBA00022448"/>
    </source>
</evidence>
<keyword evidence="11" id="KW-1185">Reference proteome</keyword>
<evidence type="ECO:0000256" key="7">
    <source>
        <dbReference type="ARBA" id="ARBA00023034"/>
    </source>
</evidence>
<protein>
    <submittedName>
        <fullName evidence="10">Snare region anchored in the vesicle membrane C-terminus</fullName>
    </submittedName>
</protein>
<dbReference type="EMBL" id="JAHDYR010000017">
    <property type="protein sequence ID" value="KAG9394099.1"/>
    <property type="molecule type" value="Genomic_DNA"/>
</dbReference>
<evidence type="ECO:0000256" key="5">
    <source>
        <dbReference type="ARBA" id="ARBA00022927"/>
    </source>
</evidence>
<organism evidence="10 11">
    <name type="scientific">Carpediemonas membranifera</name>
    <dbReference type="NCBI Taxonomy" id="201153"/>
    <lineage>
        <taxon>Eukaryota</taxon>
        <taxon>Metamonada</taxon>
        <taxon>Carpediemonas-like organisms</taxon>
        <taxon>Carpediemonas</taxon>
    </lineage>
</organism>
<comment type="caution">
    <text evidence="10">The sequence shown here is derived from an EMBL/GenBank/DDBJ whole genome shotgun (WGS) entry which is preliminary data.</text>
</comment>
<dbReference type="GO" id="GO:0000139">
    <property type="term" value="C:Golgi membrane"/>
    <property type="evidence" value="ECO:0007669"/>
    <property type="project" value="UniProtKB-SubCell"/>
</dbReference>
<proteinExistence type="inferred from homology"/>
<name>A0A8J6B4F3_9EUKA</name>
<sequence length="221" mass="24935">MNPPSSHSYEDSDTSIRNIERQIRARLIALSQLSKAIAPSTFQDNSGNAHSLAVETHTTDFNSISKEIISLFEEAERALYTVEDVETRSILRRSIECDKQEFQVARDNIQDEIDRVTLMSMVRGRTTSHSDGYMREKESLAMNNQLTEQLIGQARMGKEGLDTQAAQLKGMQSRIRAVEARMPGLRGILSRISRRENRDNLIVGVVIALLISGLLIYKLAW</sequence>
<accession>A0A8J6B4F3</accession>
<evidence type="ECO:0000256" key="9">
    <source>
        <dbReference type="SAM" id="Phobius"/>
    </source>
</evidence>
<dbReference type="GO" id="GO:0048219">
    <property type="term" value="P:inter-Golgi cisterna vesicle-mediated transport"/>
    <property type="evidence" value="ECO:0007669"/>
    <property type="project" value="TreeGrafter"/>
</dbReference>
<keyword evidence="7" id="KW-0333">Golgi apparatus</keyword>
<feature type="transmembrane region" description="Helical" evidence="9">
    <location>
        <begin position="201"/>
        <end position="220"/>
    </location>
</feature>
<reference evidence="10" key="1">
    <citation type="submission" date="2021-05" db="EMBL/GenBank/DDBJ databases">
        <title>A free-living protist that lacks canonical eukaryotic 1 DNA replication and segregation systems.</title>
        <authorList>
            <person name="Salas-Leiva D.E."/>
            <person name="Tromer E.C."/>
            <person name="Curtis B.A."/>
            <person name="Jerlstrom-Hultqvist J."/>
            <person name="Kolisko M."/>
            <person name="Yi Z."/>
            <person name="Salas-Leiva J.S."/>
            <person name="Gallot-Lavallee L."/>
            <person name="Kops G.J.P.L."/>
            <person name="Archibald J.M."/>
            <person name="Simpson A.G.B."/>
            <person name="Roger A.J."/>
        </authorList>
    </citation>
    <scope>NUCLEOTIDE SEQUENCE</scope>
    <source>
        <strain evidence="10">BICM</strain>
    </source>
</reference>
<dbReference type="Pfam" id="PF12352">
    <property type="entry name" value="V-SNARE_C"/>
    <property type="match status" value="1"/>
</dbReference>
<keyword evidence="4 9" id="KW-0812">Transmembrane</keyword>
<dbReference type="GO" id="GO:0005797">
    <property type="term" value="C:Golgi medial cisterna"/>
    <property type="evidence" value="ECO:0007669"/>
    <property type="project" value="TreeGrafter"/>
</dbReference>
<dbReference type="OrthoDB" id="422156at2759"/>
<dbReference type="InterPro" id="IPR023601">
    <property type="entry name" value="Golgi_SNAP_su1"/>
</dbReference>
<dbReference type="Proteomes" id="UP000717585">
    <property type="component" value="Unassembled WGS sequence"/>
</dbReference>
<evidence type="ECO:0000256" key="4">
    <source>
        <dbReference type="ARBA" id="ARBA00022692"/>
    </source>
</evidence>
<dbReference type="GO" id="GO:0005484">
    <property type="term" value="F:SNAP receptor activity"/>
    <property type="evidence" value="ECO:0007669"/>
    <property type="project" value="TreeGrafter"/>
</dbReference>
<dbReference type="GO" id="GO:0015031">
    <property type="term" value="P:protein transport"/>
    <property type="evidence" value="ECO:0007669"/>
    <property type="project" value="UniProtKB-KW"/>
</dbReference>
<gene>
    <name evidence="10" type="ORF">J8273_4462</name>
</gene>
<comment type="similarity">
    <text evidence="2">Belongs to the GOSR1 family.</text>
</comment>
<dbReference type="PANTHER" id="PTHR21094">
    <property type="entry name" value="GOS-28 SNARE- RELATED"/>
    <property type="match status" value="1"/>
</dbReference>
<keyword evidence="6 9" id="KW-1133">Transmembrane helix</keyword>
<comment type="subcellular location">
    <subcellularLocation>
        <location evidence="1">Golgi apparatus membrane</location>
        <topology evidence="1">Single-pass type IV membrane protein</topology>
    </subcellularLocation>
</comment>
<dbReference type="PANTHER" id="PTHR21094:SF2">
    <property type="entry name" value="GOLGI SNAP RECEPTOR COMPLEX MEMBER 1"/>
    <property type="match status" value="1"/>
</dbReference>
<evidence type="ECO:0000256" key="2">
    <source>
        <dbReference type="ARBA" id="ARBA00008473"/>
    </source>
</evidence>
<dbReference type="GO" id="GO:0006888">
    <property type="term" value="P:endoplasmic reticulum to Golgi vesicle-mediated transport"/>
    <property type="evidence" value="ECO:0007669"/>
    <property type="project" value="InterPro"/>
</dbReference>
<dbReference type="GO" id="GO:0031201">
    <property type="term" value="C:SNARE complex"/>
    <property type="evidence" value="ECO:0007669"/>
    <property type="project" value="TreeGrafter"/>
</dbReference>
<evidence type="ECO:0000256" key="1">
    <source>
        <dbReference type="ARBA" id="ARBA00004409"/>
    </source>
</evidence>
<evidence type="ECO:0000256" key="6">
    <source>
        <dbReference type="ARBA" id="ARBA00022989"/>
    </source>
</evidence>
<dbReference type="GO" id="GO:0005801">
    <property type="term" value="C:cis-Golgi network"/>
    <property type="evidence" value="ECO:0007669"/>
    <property type="project" value="InterPro"/>
</dbReference>
<evidence type="ECO:0000256" key="8">
    <source>
        <dbReference type="ARBA" id="ARBA00023136"/>
    </source>
</evidence>
<keyword evidence="5" id="KW-0653">Protein transport</keyword>